<dbReference type="PRINTS" id="PR00111">
    <property type="entry name" value="ABHYDROLASE"/>
</dbReference>
<proteinExistence type="predicted"/>
<gene>
    <name evidence="2" type="ORF">SAMN05421748_13095</name>
</gene>
<accession>A0A285K5T5</accession>
<evidence type="ECO:0000259" key="1">
    <source>
        <dbReference type="Pfam" id="PF12697"/>
    </source>
</evidence>
<dbReference type="InterPro" id="IPR050228">
    <property type="entry name" value="Carboxylesterase_BioH"/>
</dbReference>
<name>A0A285K5T5_9ACTN</name>
<reference evidence="2 3" key="1">
    <citation type="submission" date="2017-09" db="EMBL/GenBank/DDBJ databases">
        <authorList>
            <person name="Ehlers B."/>
            <person name="Leendertz F.H."/>
        </authorList>
    </citation>
    <scope>NUCLEOTIDE SEQUENCE [LARGE SCALE GENOMIC DNA]</scope>
    <source>
        <strain evidence="2 3">CGMCC 4.6857</strain>
    </source>
</reference>
<dbReference type="GO" id="GO:0003824">
    <property type="term" value="F:catalytic activity"/>
    <property type="evidence" value="ECO:0007669"/>
    <property type="project" value="UniProtKB-ARBA"/>
</dbReference>
<dbReference type="Proteomes" id="UP000219612">
    <property type="component" value="Unassembled WGS sequence"/>
</dbReference>
<evidence type="ECO:0000313" key="2">
    <source>
        <dbReference type="EMBL" id="SNY66681.1"/>
    </source>
</evidence>
<evidence type="ECO:0000313" key="3">
    <source>
        <dbReference type="Proteomes" id="UP000219612"/>
    </source>
</evidence>
<keyword evidence="3" id="KW-1185">Reference proteome</keyword>
<sequence length="256" mass="26948">MLTLPSGVSLSYLTRGSAGGPVTVLLHGLAGSAREMLPTATALAAAGHRAVALDQRGHGRSTRRPGDLSREAFVADVVALIREVADGPVTLVGQSMGGHTAMLTAAWHPDLVGRLVMLEAGVGGGERAELGRYFASWPLPFPTLEAAASFLGPKPITGAWLADLEERDGGWWPRFDADVMQAAIDPVTAVARWAEWEQIIAPTLLVTGEKGIVPATETEQMLAVRPETAHAVIAGAGHDAHLEQPEAWIEALLRGL</sequence>
<dbReference type="RefSeq" id="WP_245923710.1">
    <property type="nucleotide sequence ID" value="NZ_OBDY01000030.1"/>
</dbReference>
<dbReference type="SUPFAM" id="SSF53474">
    <property type="entry name" value="alpha/beta-Hydrolases"/>
    <property type="match status" value="1"/>
</dbReference>
<dbReference type="PANTHER" id="PTHR43194:SF2">
    <property type="entry name" value="PEROXISOMAL MEMBRANE PROTEIN LPX1"/>
    <property type="match status" value="1"/>
</dbReference>
<dbReference type="Pfam" id="PF12697">
    <property type="entry name" value="Abhydrolase_6"/>
    <property type="match status" value="1"/>
</dbReference>
<dbReference type="PANTHER" id="PTHR43194">
    <property type="entry name" value="HYDROLASE ALPHA/BETA FOLD FAMILY"/>
    <property type="match status" value="1"/>
</dbReference>
<feature type="domain" description="AB hydrolase-1" evidence="1">
    <location>
        <begin position="24"/>
        <end position="250"/>
    </location>
</feature>
<dbReference type="InterPro" id="IPR029058">
    <property type="entry name" value="AB_hydrolase_fold"/>
</dbReference>
<dbReference type="EMBL" id="OBDY01000030">
    <property type="protein sequence ID" value="SNY66681.1"/>
    <property type="molecule type" value="Genomic_DNA"/>
</dbReference>
<dbReference type="AlphaFoldDB" id="A0A285K5T5"/>
<dbReference type="Gene3D" id="3.40.50.1820">
    <property type="entry name" value="alpha/beta hydrolase"/>
    <property type="match status" value="1"/>
</dbReference>
<dbReference type="InterPro" id="IPR000073">
    <property type="entry name" value="AB_hydrolase_1"/>
</dbReference>
<protein>
    <submittedName>
        <fullName evidence="2">Pimeloyl-ACP methyl ester carboxylesterase</fullName>
    </submittedName>
</protein>
<organism evidence="2 3">
    <name type="scientific">Paractinoplanes atraurantiacus</name>
    <dbReference type="NCBI Taxonomy" id="1036182"/>
    <lineage>
        <taxon>Bacteria</taxon>
        <taxon>Bacillati</taxon>
        <taxon>Actinomycetota</taxon>
        <taxon>Actinomycetes</taxon>
        <taxon>Micromonosporales</taxon>
        <taxon>Micromonosporaceae</taxon>
        <taxon>Paractinoplanes</taxon>
    </lineage>
</organism>